<evidence type="ECO:0000256" key="1">
    <source>
        <dbReference type="SAM" id="Phobius"/>
    </source>
</evidence>
<accession>A0A1S7LJT1</accession>
<evidence type="ECO:0000313" key="2">
    <source>
        <dbReference type="EMBL" id="CRH06377.1"/>
    </source>
</evidence>
<gene>
    <name evidence="2" type="ORF">MAGMO_2212</name>
</gene>
<dbReference type="PANTHER" id="PTHR34703">
    <property type="entry name" value="ANTIPORTER SUBUNIT MNHG2-RELATED"/>
    <property type="match status" value="1"/>
</dbReference>
<dbReference type="Pfam" id="PF03334">
    <property type="entry name" value="PhaG_MnhG_YufB"/>
    <property type="match status" value="1"/>
</dbReference>
<keyword evidence="1" id="KW-1133">Transmembrane helix</keyword>
<protein>
    <submittedName>
        <fullName evidence="2">Putative multisubunit Na+/H+ antiporter, MnhG subunit</fullName>
    </submittedName>
</protein>
<dbReference type="EMBL" id="LO017727">
    <property type="protein sequence ID" value="CRH06377.1"/>
    <property type="molecule type" value="Genomic_DNA"/>
</dbReference>
<dbReference type="NCBIfam" id="TIGR01300">
    <property type="entry name" value="CPA3_mnhG_phaG"/>
    <property type="match status" value="1"/>
</dbReference>
<dbReference type="AlphaFoldDB" id="A0A1S7LJT1"/>
<feature type="transmembrane region" description="Helical" evidence="1">
    <location>
        <begin position="68"/>
        <end position="87"/>
    </location>
</feature>
<dbReference type="PANTHER" id="PTHR34703:SF1">
    <property type="entry name" value="ANTIPORTER SUBUNIT MNHG2-RELATED"/>
    <property type="match status" value="1"/>
</dbReference>
<feature type="transmembrane region" description="Helical" evidence="1">
    <location>
        <begin position="40"/>
        <end position="61"/>
    </location>
</feature>
<keyword evidence="1" id="KW-0472">Membrane</keyword>
<organism evidence="2">
    <name type="scientific">Magnetococcus massalia (strain MO-1)</name>
    <dbReference type="NCBI Taxonomy" id="451514"/>
    <lineage>
        <taxon>Bacteria</taxon>
        <taxon>Pseudomonadati</taxon>
        <taxon>Pseudomonadota</taxon>
        <taxon>Magnetococcia</taxon>
        <taxon>Magnetococcales</taxon>
        <taxon>Magnetococcaceae</taxon>
        <taxon>Magnetococcus</taxon>
    </lineage>
</organism>
<dbReference type="InterPro" id="IPR005133">
    <property type="entry name" value="PhaG_MnhG_YufB"/>
</dbReference>
<reference evidence="2" key="1">
    <citation type="submission" date="2015-04" db="EMBL/GenBank/DDBJ databases">
        <authorList>
            <person name="Syromyatnikov M.Y."/>
            <person name="Popov V.N."/>
        </authorList>
    </citation>
    <scope>NUCLEOTIDE SEQUENCE</scope>
    <source>
        <strain evidence="2">MO-1</strain>
    </source>
</reference>
<dbReference type="GO" id="GO:0015385">
    <property type="term" value="F:sodium:proton antiporter activity"/>
    <property type="evidence" value="ECO:0007669"/>
    <property type="project" value="TreeGrafter"/>
</dbReference>
<proteinExistence type="predicted"/>
<sequence length="109" mass="11265">MTLLLEIASWVLVLSGSLFLLIGGYGIIRLPDFYTRLHAAGIIDSLGMILILVGLMIPAGLSLISVKLALVIALLLFTGSTACHALARAAVHAEEKPANADGGGVSSKP</sequence>
<feature type="transmembrane region" description="Helical" evidence="1">
    <location>
        <begin position="7"/>
        <end position="28"/>
    </location>
</feature>
<keyword evidence="1" id="KW-0812">Transmembrane</keyword>
<name>A0A1S7LJT1_MAGMO</name>